<dbReference type="Gramene" id="TraesROB_scaffold_014896_01G000200.1">
    <property type="protein sequence ID" value="TraesROB_scaffold_014896_01G000200.1"/>
    <property type="gene ID" value="TraesROB_scaffold_014896_01G000200"/>
</dbReference>
<dbReference type="OrthoDB" id="1935530at2759"/>
<feature type="compositionally biased region" description="Basic and acidic residues" evidence="2">
    <location>
        <begin position="402"/>
        <end position="414"/>
    </location>
</feature>
<feature type="coiled-coil region" evidence="1">
    <location>
        <begin position="1156"/>
        <end position="1188"/>
    </location>
</feature>
<organism evidence="3">
    <name type="scientific">Triticum aestivum</name>
    <name type="common">Wheat</name>
    <dbReference type="NCBI Taxonomy" id="4565"/>
    <lineage>
        <taxon>Eukaryota</taxon>
        <taxon>Viridiplantae</taxon>
        <taxon>Streptophyta</taxon>
        <taxon>Embryophyta</taxon>
        <taxon>Tracheophyta</taxon>
        <taxon>Spermatophyta</taxon>
        <taxon>Magnoliopsida</taxon>
        <taxon>Liliopsida</taxon>
        <taxon>Poales</taxon>
        <taxon>Poaceae</taxon>
        <taxon>BOP clade</taxon>
        <taxon>Pooideae</taxon>
        <taxon>Triticodae</taxon>
        <taxon>Triticeae</taxon>
        <taxon>Triticinae</taxon>
        <taxon>Triticum</taxon>
    </lineage>
</organism>
<dbReference type="OMA" id="RLIWAQK"/>
<dbReference type="EnsemblPlants" id="TraesCS7A02G346100.1">
    <property type="protein sequence ID" value="TraesCS7A02G346100.1.cds1"/>
    <property type="gene ID" value="TraesCS7A02G346100"/>
</dbReference>
<dbReference type="AlphaFoldDB" id="A0A3B6RI80"/>
<feature type="compositionally biased region" description="Basic and acidic residues" evidence="2">
    <location>
        <begin position="475"/>
        <end position="487"/>
    </location>
</feature>
<feature type="compositionally biased region" description="Basic and acidic residues" evidence="2">
    <location>
        <begin position="548"/>
        <end position="557"/>
    </location>
</feature>
<dbReference type="STRING" id="4565.A0A3B6RI80"/>
<feature type="compositionally biased region" description="Low complexity" evidence="2">
    <location>
        <begin position="42"/>
        <end position="103"/>
    </location>
</feature>
<reference evidence="3" key="1">
    <citation type="submission" date="2018-08" db="EMBL/GenBank/DDBJ databases">
        <authorList>
            <person name="Rossello M."/>
        </authorList>
    </citation>
    <scope>NUCLEOTIDE SEQUENCE [LARGE SCALE GENOMIC DNA]</scope>
    <source>
        <strain evidence="3">cv. Chinese Spring</strain>
    </source>
</reference>
<evidence type="ECO:0000256" key="2">
    <source>
        <dbReference type="SAM" id="MobiDB-lite"/>
    </source>
</evidence>
<evidence type="ECO:0000313" key="4">
    <source>
        <dbReference type="Proteomes" id="UP000019116"/>
    </source>
</evidence>
<feature type="region of interest" description="Disordered" evidence="2">
    <location>
        <begin position="449"/>
        <end position="610"/>
    </location>
</feature>
<feature type="region of interest" description="Disordered" evidence="2">
    <location>
        <begin position="799"/>
        <end position="848"/>
    </location>
</feature>
<dbReference type="SMR" id="A0A3B6RI80"/>
<protein>
    <submittedName>
        <fullName evidence="3">Uncharacterized protein</fullName>
    </submittedName>
</protein>
<dbReference type="Gramene" id="TraesJUL7A03G03988430.1">
    <property type="protein sequence ID" value="TraesJUL7A03G03988430.1.CDS1"/>
    <property type="gene ID" value="TraesJUL7A03G03988430"/>
</dbReference>
<reference evidence="3" key="2">
    <citation type="submission" date="2018-10" db="UniProtKB">
        <authorList>
            <consortium name="EnsemblPlants"/>
        </authorList>
    </citation>
    <scope>IDENTIFICATION</scope>
</reference>
<accession>A0A3B6RI80</accession>
<dbReference type="Gramene" id="TraesCS7A02G346100.1">
    <property type="protein sequence ID" value="TraesCS7A02G346100.1.cds1"/>
    <property type="gene ID" value="TraesCS7A02G346100"/>
</dbReference>
<feature type="compositionally biased region" description="Low complexity" evidence="2">
    <location>
        <begin position="23"/>
        <end position="33"/>
    </location>
</feature>
<dbReference type="Gramene" id="TraesWEE_scaffold_053882_01G000200.1">
    <property type="protein sequence ID" value="TraesWEE_scaffold_053882_01G000200.1"/>
    <property type="gene ID" value="TraesWEE_scaffold_053882_01G000200"/>
</dbReference>
<evidence type="ECO:0000313" key="3">
    <source>
        <dbReference type="EnsemblPlants" id="TraesCS7A02G346100.1.cds1"/>
    </source>
</evidence>
<dbReference type="PANTHER" id="PTHR10004:SF8">
    <property type="entry name" value="OS06G0538200 PROTEIN"/>
    <property type="match status" value="1"/>
</dbReference>
<feature type="compositionally biased region" description="Basic and acidic residues" evidence="2">
    <location>
        <begin position="578"/>
        <end position="588"/>
    </location>
</feature>
<gene>
    <name evidence="3" type="primary">LOC123156212</name>
</gene>
<proteinExistence type="predicted"/>
<evidence type="ECO:0000256" key="1">
    <source>
        <dbReference type="SAM" id="Coils"/>
    </source>
</evidence>
<dbReference type="Gramene" id="TraesCS7A03G0848300.1">
    <property type="protein sequence ID" value="TraesCS7A03G0848300.1.CDS1"/>
    <property type="gene ID" value="TraesCS7A03G0848300"/>
</dbReference>
<name>A0A3B6RI80_WHEAT</name>
<feature type="region of interest" description="Disordered" evidence="2">
    <location>
        <begin position="1"/>
        <end position="123"/>
    </location>
</feature>
<feature type="compositionally biased region" description="Basic residues" evidence="2">
    <location>
        <begin position="1"/>
        <end position="19"/>
    </location>
</feature>
<feature type="region of interest" description="Disordered" evidence="2">
    <location>
        <begin position="686"/>
        <end position="728"/>
    </location>
</feature>
<dbReference type="PANTHER" id="PTHR10004">
    <property type="entry name" value="OS06G0538200 PROTEIN"/>
    <property type="match status" value="1"/>
</dbReference>
<keyword evidence="4" id="KW-1185">Reference proteome</keyword>
<feature type="region of interest" description="Disordered" evidence="2">
    <location>
        <begin position="342"/>
        <end position="414"/>
    </location>
</feature>
<dbReference type="Proteomes" id="UP000019116">
    <property type="component" value="Chromosome 7A"/>
</dbReference>
<dbReference type="Gramene" id="TraesARI7A03G03925170.1">
    <property type="protein sequence ID" value="TraesARI7A03G03925170.1.CDS1"/>
    <property type="gene ID" value="TraesARI7A03G03925170"/>
</dbReference>
<feature type="compositionally biased region" description="Polar residues" evidence="2">
    <location>
        <begin position="454"/>
        <end position="464"/>
    </location>
</feature>
<feature type="coiled-coil region" evidence="1">
    <location>
        <begin position="1048"/>
        <end position="1075"/>
    </location>
</feature>
<feature type="compositionally biased region" description="Basic and acidic residues" evidence="2">
    <location>
        <begin position="342"/>
        <end position="365"/>
    </location>
</feature>
<feature type="compositionally biased region" description="Acidic residues" evidence="2">
    <location>
        <begin position="820"/>
        <end position="832"/>
    </location>
</feature>
<sequence>MPPRRKPQPSAKKPLRRSGRVNSTAAMADSADPTPSPPPLEASPAAAKPVSVDPAPESASPAAKPVSADPAPEAATPAAAAKTVSADPAPHQAPEAATPAAAAGSDLDGPPRRSATAGKLKKPFTDKLRAAAEERLARIPVDLRLRPLDPPPPSISNHEAALRALGLLDFARFDPGSEPPRPDLVAQLIAYYDRINQRSFVWDTRVGLNRSELAIAFSLPKKPVGPPAPPRGIKTAALVSAAQEFMRVCIHPWFTDCALSQEVAGAEQTVKDGSPHKVNWGGIIWGIMEKEIHELPERGDGVCQYGAYLQRLIRVQKPLLFELPQKEEAGKLVQMVSSDLVKDERDGDADARNKGLQEVEPRDADADASSKGLKESELEGVSLTSNSLDESGPADADASGNDLKELESGDVRRNILEESETAGVDLRSNDLNESGDVTKILEESETAAVDFRSNDLNESGNARSNILEEPETEGSDLRNNDLKKSDSGDAGSKSMDELADVDANAMSKSQDTSVVADGDAKGMGSDVEMESGDADANAGSKSPGTSKVMDEDAKGLDVEMESGDVDANAGSKSLDTSRVMDEDAKGLDVEMESGDADANAGSKSLDSSKVMDEDAKALDVELESQAIDPNASNNSPDTFKVVNEDAKVMSLDVELELGDADANARNKSPDTSKLVYEDVKVDMDANASSNKLETPNVADEDGKLLFGGVDASASSNTLEPPNVADEDDELQLGDVERLETSKVADGDVKGMSLEQSKAGDAMVLEEAVAPTHETNAVNGEVLADFAWEEDEDTIVGAAEKDACPSPEVELLTQEKVLVGPEEDEEAEEEEKDEAGWSSANDDDDSMDVEDNVSVQNLDTDNEEAEESEHDAFEGCSGGVEMNWGIGDDKGGEGTTHCLQQCDFPGVEFENLNKGNVGMRDGVSFDDGFKMGSLHGMESNLLQAMNSDPATYNGTENAHDLSSGNFLAMGADAHKNGVDLGTGNSFFFGNNNGKRHVEDIDDGYNDQMQTQQQFLQGNQHKRMRNSSSSVPPGSAFFNANYSEPIQNLLVNASMLYEQKEREIQEALSQKQFMANLLQEKEAIIHSLNSARFEQENKLQAKLRCFEHDLNVMGQLVSGYKRALKQSYASFNEYRKKFPSNEFHYRDVPNGGGLVLSVRELERELERKRCEEEQQKIAAANEMIGNFKLEWLSKPDDWEDRINLLWRKTEGLARELDLLKEKRKAKLAALAREE</sequence>
<keyword evidence="1" id="KW-0175">Coiled coil</keyword>